<evidence type="ECO:0000313" key="4">
    <source>
        <dbReference type="EMBL" id="ODN04601.1"/>
    </source>
</evidence>
<proteinExistence type="predicted"/>
<feature type="transmembrane region" description="Helical" evidence="3">
    <location>
        <begin position="15"/>
        <end position="38"/>
    </location>
</feature>
<evidence type="ECO:0000256" key="2">
    <source>
        <dbReference type="ARBA" id="ARBA00023284"/>
    </source>
</evidence>
<dbReference type="NCBIfam" id="TIGR02174">
    <property type="entry name" value="CXXU_selWTH"/>
    <property type="match status" value="1"/>
</dbReference>
<keyword evidence="2" id="KW-0676">Redox-active center</keyword>
<protein>
    <submittedName>
        <fullName evidence="4">Selenoprotein T</fullName>
    </submittedName>
</protein>
<dbReference type="GO" id="GO:0005789">
    <property type="term" value="C:endoplasmic reticulum membrane"/>
    <property type="evidence" value="ECO:0007669"/>
    <property type="project" value="TreeGrafter"/>
</dbReference>
<dbReference type="InterPro" id="IPR019389">
    <property type="entry name" value="Selenoprotein_T"/>
</dbReference>
<keyword evidence="1" id="KW-0732">Signal</keyword>
<accession>A0A1D2NH61</accession>
<evidence type="ECO:0000313" key="5">
    <source>
        <dbReference type="Proteomes" id="UP000094527"/>
    </source>
</evidence>
<sequence>MVEGSGYPPPPQKKFLAQVAAVLKFLLLGCIIMGINPFDQIGFGHIGASVWNWMFTNKIYAALMSFFIFNFIENTLISTGAFEIFFNDVPVWSKLQTGRVPSPPELLQIIDNNLKLMRNEDDLSSQLGL</sequence>
<dbReference type="AlphaFoldDB" id="A0A1D2NH61"/>
<organism evidence="4 5">
    <name type="scientific">Orchesella cincta</name>
    <name type="common">Springtail</name>
    <name type="synonym">Podura cincta</name>
    <dbReference type="NCBI Taxonomy" id="48709"/>
    <lineage>
        <taxon>Eukaryota</taxon>
        <taxon>Metazoa</taxon>
        <taxon>Ecdysozoa</taxon>
        <taxon>Arthropoda</taxon>
        <taxon>Hexapoda</taxon>
        <taxon>Collembola</taxon>
        <taxon>Entomobryomorpha</taxon>
        <taxon>Entomobryoidea</taxon>
        <taxon>Orchesellidae</taxon>
        <taxon>Orchesellinae</taxon>
        <taxon>Orchesella</taxon>
    </lineage>
</organism>
<keyword evidence="5" id="KW-1185">Reference proteome</keyword>
<dbReference type="STRING" id="48709.A0A1D2NH61"/>
<feature type="transmembrane region" description="Helical" evidence="3">
    <location>
        <begin position="50"/>
        <end position="72"/>
    </location>
</feature>
<dbReference type="GO" id="GO:0045454">
    <property type="term" value="P:cell redox homeostasis"/>
    <property type="evidence" value="ECO:0007669"/>
    <property type="project" value="TreeGrafter"/>
</dbReference>
<dbReference type="Gene3D" id="3.40.30.10">
    <property type="entry name" value="Glutaredoxin"/>
    <property type="match status" value="1"/>
</dbReference>
<comment type="caution">
    <text evidence="4">The sequence shown here is derived from an EMBL/GenBank/DDBJ whole genome shotgun (WGS) entry which is preliminary data.</text>
</comment>
<name>A0A1D2NH61_ORCCI</name>
<keyword evidence="3" id="KW-1133">Transmembrane helix</keyword>
<dbReference type="Proteomes" id="UP000094527">
    <property type="component" value="Unassembled WGS sequence"/>
</dbReference>
<gene>
    <name evidence="4" type="ORF">Ocin01_02099</name>
</gene>
<dbReference type="InterPro" id="IPR036249">
    <property type="entry name" value="Thioredoxin-like_sf"/>
</dbReference>
<dbReference type="EMBL" id="LJIJ01000040">
    <property type="protein sequence ID" value="ODN04601.1"/>
    <property type="molecule type" value="Genomic_DNA"/>
</dbReference>
<reference evidence="4 5" key="1">
    <citation type="journal article" date="2016" name="Genome Biol. Evol.">
        <title>Gene Family Evolution Reflects Adaptation to Soil Environmental Stressors in the Genome of the Collembolan Orchesella cincta.</title>
        <authorList>
            <person name="Faddeeva-Vakhrusheva A."/>
            <person name="Derks M.F."/>
            <person name="Anvar S.Y."/>
            <person name="Agamennone V."/>
            <person name="Suring W."/>
            <person name="Smit S."/>
            <person name="van Straalen N.M."/>
            <person name="Roelofs D."/>
        </authorList>
    </citation>
    <scope>NUCLEOTIDE SEQUENCE [LARGE SCALE GENOMIC DNA]</scope>
    <source>
        <tissue evidence="4">Mixed pool</tissue>
    </source>
</reference>
<keyword evidence="3" id="KW-0472">Membrane</keyword>
<dbReference type="GO" id="GO:0004791">
    <property type="term" value="F:thioredoxin-disulfide reductase (NADPH) activity"/>
    <property type="evidence" value="ECO:0007669"/>
    <property type="project" value="TreeGrafter"/>
</dbReference>
<dbReference type="InterPro" id="IPR011893">
    <property type="entry name" value="Selenoprotein_Rdx-typ"/>
</dbReference>
<dbReference type="PANTHER" id="PTHR13544">
    <property type="entry name" value="SELENOPROTEIN T"/>
    <property type="match status" value="1"/>
</dbReference>
<dbReference type="OrthoDB" id="60822at2759"/>
<dbReference type="PANTHER" id="PTHR13544:SF0">
    <property type="entry name" value="THIOREDOXIN REDUCTASE-LIKE SELENOPROTEIN T"/>
    <property type="match status" value="1"/>
</dbReference>
<evidence type="ECO:0000256" key="3">
    <source>
        <dbReference type="SAM" id="Phobius"/>
    </source>
</evidence>
<dbReference type="OMA" id="TPAFYTW"/>
<keyword evidence="3" id="KW-0812">Transmembrane</keyword>
<dbReference type="Pfam" id="PF10262">
    <property type="entry name" value="Rdx"/>
    <property type="match status" value="1"/>
</dbReference>
<dbReference type="SUPFAM" id="SSF52833">
    <property type="entry name" value="Thioredoxin-like"/>
    <property type="match status" value="1"/>
</dbReference>
<evidence type="ECO:0000256" key="1">
    <source>
        <dbReference type="ARBA" id="ARBA00022729"/>
    </source>
</evidence>